<dbReference type="PANTHER" id="PTHR43877">
    <property type="entry name" value="AMINOALKYLPHOSPHONATE N-ACETYLTRANSFERASE-RELATED-RELATED"/>
    <property type="match status" value="1"/>
</dbReference>
<dbReference type="Gene3D" id="3.40.630.30">
    <property type="match status" value="1"/>
</dbReference>
<dbReference type="InterPro" id="IPR050832">
    <property type="entry name" value="Bact_Acetyltransf"/>
</dbReference>
<keyword evidence="6" id="KW-1185">Reference proteome</keyword>
<dbReference type="EMBL" id="SOFE01000028">
    <property type="protein sequence ID" value="TFB81902.1"/>
    <property type="molecule type" value="Genomic_DNA"/>
</dbReference>
<dbReference type="EMBL" id="FOPW01000019">
    <property type="protein sequence ID" value="SFH87685.1"/>
    <property type="molecule type" value="Genomic_DNA"/>
</dbReference>
<dbReference type="GO" id="GO:0016747">
    <property type="term" value="F:acyltransferase activity, transferring groups other than amino-acyl groups"/>
    <property type="evidence" value="ECO:0007669"/>
    <property type="project" value="InterPro"/>
</dbReference>
<reference evidence="4 6" key="1">
    <citation type="submission" date="2016-10" db="EMBL/GenBank/DDBJ databases">
        <authorList>
            <person name="Varghese N."/>
            <person name="Submissions S."/>
        </authorList>
    </citation>
    <scope>NUCLEOTIDE SEQUENCE [LARGE SCALE GENOMIC DNA]</scope>
    <source>
        <strain evidence="4 6">GMCC 1.11211</strain>
    </source>
</reference>
<gene>
    <name evidence="5" type="ORF">E3O11_15850</name>
    <name evidence="4" type="ORF">SAMN05216274_11931</name>
</gene>
<organism evidence="5 7">
    <name type="scientific">Cryobacterium levicorallinum</name>
    <dbReference type="NCBI Taxonomy" id="995038"/>
    <lineage>
        <taxon>Bacteria</taxon>
        <taxon>Bacillati</taxon>
        <taxon>Actinomycetota</taxon>
        <taxon>Actinomycetes</taxon>
        <taxon>Micrococcales</taxon>
        <taxon>Microbacteriaceae</taxon>
        <taxon>Cryobacterium</taxon>
    </lineage>
</organism>
<dbReference type="Pfam" id="PF00583">
    <property type="entry name" value="Acetyltransf_1"/>
    <property type="match status" value="1"/>
</dbReference>
<proteinExistence type="predicted"/>
<dbReference type="PROSITE" id="PS51186">
    <property type="entry name" value="GNAT"/>
    <property type="match status" value="1"/>
</dbReference>
<evidence type="ECO:0000259" key="3">
    <source>
        <dbReference type="PROSITE" id="PS51186"/>
    </source>
</evidence>
<keyword evidence="2" id="KW-0012">Acyltransferase</keyword>
<feature type="domain" description="N-acetyltransferase" evidence="3">
    <location>
        <begin position="4"/>
        <end position="162"/>
    </location>
</feature>
<evidence type="ECO:0000313" key="7">
    <source>
        <dbReference type="Proteomes" id="UP000297963"/>
    </source>
</evidence>
<dbReference type="InterPro" id="IPR016181">
    <property type="entry name" value="Acyl_CoA_acyltransferase"/>
</dbReference>
<dbReference type="GO" id="GO:0005840">
    <property type="term" value="C:ribosome"/>
    <property type="evidence" value="ECO:0007669"/>
    <property type="project" value="UniProtKB-KW"/>
</dbReference>
<evidence type="ECO:0000313" key="6">
    <source>
        <dbReference type="Proteomes" id="UP000199681"/>
    </source>
</evidence>
<keyword evidence="4" id="KW-0689">Ribosomal protein</keyword>
<dbReference type="InterPro" id="IPR000182">
    <property type="entry name" value="GNAT_dom"/>
</dbReference>
<dbReference type="AlphaFoldDB" id="A0A1I3DLT2"/>
<dbReference type="Proteomes" id="UP000199681">
    <property type="component" value="Unassembled WGS sequence"/>
</dbReference>
<keyword evidence="1 5" id="KW-0808">Transferase</keyword>
<comment type="caution">
    <text evidence="5">The sequence shown here is derived from an EMBL/GenBank/DDBJ whole genome shotgun (WGS) entry which is preliminary data.</text>
</comment>
<dbReference type="STRING" id="995038.SAMN05216274_11931"/>
<dbReference type="RefSeq" id="WP_092452148.1">
    <property type="nucleotide sequence ID" value="NZ_BKAC01000021.1"/>
</dbReference>
<evidence type="ECO:0000313" key="4">
    <source>
        <dbReference type="EMBL" id="SFH87685.1"/>
    </source>
</evidence>
<sequence>MNTLTFRRATNDDIPALLELVTNAYRGEASRAGWTTEADLIDGQRIDADLLHADLDRRNSLVILAERGVDLVGCAHIAKDLGDTAYFGMFAVRPTGQSQGDGTRILVEAERLAVAEWGSTVMIMTVIGLRDALIAFYERRGYRRTGVRKPFHVDTRFGVPRRDDLHLEVLEKGLRRG</sequence>
<evidence type="ECO:0000256" key="2">
    <source>
        <dbReference type="ARBA" id="ARBA00023315"/>
    </source>
</evidence>
<dbReference type="SUPFAM" id="SSF55729">
    <property type="entry name" value="Acyl-CoA N-acyltransferases (Nat)"/>
    <property type="match status" value="1"/>
</dbReference>
<name>A0A1I3DLT2_9MICO</name>
<accession>A0A1I3DLT2</accession>
<evidence type="ECO:0000313" key="5">
    <source>
        <dbReference type="EMBL" id="TFB81902.1"/>
    </source>
</evidence>
<keyword evidence="4" id="KW-0687">Ribonucleoprotein</keyword>
<protein>
    <submittedName>
        <fullName evidence="5">GNAT family N-acetyltransferase</fullName>
    </submittedName>
    <submittedName>
        <fullName evidence="4">Ribosomal protein S18 acetylase RimI</fullName>
    </submittedName>
</protein>
<reference evidence="5 7" key="2">
    <citation type="submission" date="2019-03" db="EMBL/GenBank/DDBJ databases">
        <title>Genomics of glacier-inhabiting Cryobacterium strains.</title>
        <authorList>
            <person name="Liu Q."/>
            <person name="Xin Y.-H."/>
        </authorList>
    </citation>
    <scope>NUCLEOTIDE SEQUENCE [LARGE SCALE GENOMIC DNA]</scope>
    <source>
        <strain evidence="5 7">Hh34</strain>
    </source>
</reference>
<evidence type="ECO:0000256" key="1">
    <source>
        <dbReference type="ARBA" id="ARBA00022679"/>
    </source>
</evidence>
<dbReference type="Proteomes" id="UP000297963">
    <property type="component" value="Unassembled WGS sequence"/>
</dbReference>